<feature type="non-terminal residue" evidence="2">
    <location>
        <position position="99"/>
    </location>
</feature>
<keyword evidence="3" id="KW-1185">Reference proteome</keyword>
<sequence>MSRARLRRAGLGLSTLLGIRPGGFLIPYRHAGAARAGPGHTALRTFTSRRAGVRPGASPGAGGTGAGGVALLGGAAARRPRANRRPTPVASGEGASKEQ</sequence>
<name>A0ABR5GQ99_9HYPH</name>
<reference evidence="2 3" key="1">
    <citation type="submission" date="2015-01" db="EMBL/GenBank/DDBJ databases">
        <title>Genome sequencing of Methylobacterium platani JCM14648 type strain.</title>
        <authorList>
            <person name="Chaudhry V."/>
            <person name="Patil P.B."/>
        </authorList>
    </citation>
    <scope>NUCLEOTIDE SEQUENCE [LARGE SCALE GENOMIC DNA]</scope>
    <source>
        <strain evidence="2 3">JCM 14648</strain>
    </source>
</reference>
<accession>A0ABR5GQ99</accession>
<evidence type="ECO:0000256" key="1">
    <source>
        <dbReference type="SAM" id="MobiDB-lite"/>
    </source>
</evidence>
<gene>
    <name evidence="2" type="ORF">SQ03_27865</name>
</gene>
<evidence type="ECO:0000313" key="3">
    <source>
        <dbReference type="Proteomes" id="UP000035947"/>
    </source>
</evidence>
<feature type="compositionally biased region" description="Gly residues" evidence="1">
    <location>
        <begin position="59"/>
        <end position="71"/>
    </location>
</feature>
<organism evidence="2 3">
    <name type="scientific">Methylobacterium platani JCM 14648</name>
    <dbReference type="NCBI Taxonomy" id="1295136"/>
    <lineage>
        <taxon>Bacteria</taxon>
        <taxon>Pseudomonadati</taxon>
        <taxon>Pseudomonadota</taxon>
        <taxon>Alphaproteobacteria</taxon>
        <taxon>Hyphomicrobiales</taxon>
        <taxon>Methylobacteriaceae</taxon>
        <taxon>Methylobacterium</taxon>
    </lineage>
</organism>
<dbReference type="Proteomes" id="UP000035947">
    <property type="component" value="Unassembled WGS sequence"/>
</dbReference>
<comment type="caution">
    <text evidence="2">The sequence shown here is derived from an EMBL/GenBank/DDBJ whole genome shotgun (WGS) entry which is preliminary data.</text>
</comment>
<feature type="region of interest" description="Disordered" evidence="1">
    <location>
        <begin position="50"/>
        <end position="99"/>
    </location>
</feature>
<evidence type="ECO:0000313" key="2">
    <source>
        <dbReference type="EMBL" id="KMO11160.1"/>
    </source>
</evidence>
<proteinExistence type="predicted"/>
<dbReference type="EMBL" id="JXOD01000324">
    <property type="protein sequence ID" value="KMO11160.1"/>
    <property type="molecule type" value="Genomic_DNA"/>
</dbReference>
<protein>
    <submittedName>
        <fullName evidence="2">Uncharacterized protein</fullName>
    </submittedName>
</protein>